<dbReference type="PANTHER" id="PTHR43085">
    <property type="entry name" value="HEXOKINASE FAMILY MEMBER"/>
    <property type="match status" value="1"/>
</dbReference>
<dbReference type="GO" id="GO:0016301">
    <property type="term" value="F:kinase activity"/>
    <property type="evidence" value="ECO:0007669"/>
    <property type="project" value="UniProtKB-KW"/>
</dbReference>
<dbReference type="InterPro" id="IPR050306">
    <property type="entry name" value="PfkB_Carbo_kinase"/>
</dbReference>
<proteinExistence type="inferred from homology"/>
<dbReference type="InterPro" id="IPR029056">
    <property type="entry name" value="Ribokinase-like"/>
</dbReference>
<dbReference type="SUPFAM" id="SSF53613">
    <property type="entry name" value="Ribokinase-like"/>
    <property type="match status" value="1"/>
</dbReference>
<dbReference type="Pfam" id="PF00294">
    <property type="entry name" value="PfkB"/>
    <property type="match status" value="1"/>
</dbReference>
<name>A0A7C3IGJ4_9SPIR</name>
<sequence length="397" mass="43062">MIIHGTGCCLIDNLYARVDFSSPAFTEARSQKTGDGGLSPGRLVFAEEFERFMGKPYQQALEKITSGAVPDRSNLGGPSVVALAHAAQMLPRPAYEVGFYGVCGTDNTAMLIETALAKLPFSTIDLTRKAGPTPRTDVLSDPTYDNGHGERTFINMIGSAAFFGPEDLPQDFFKAHIIAFGGTALVPPIHDALKDLLIRAKDGGTLTFVNLVYDFRSELQHPNEKWKLGRHDDAYPYIDILVADREEALKTSGKSTIPDAIAYFLGRGTGAVVVTEGARHIHLASQRPRPLGYKTMPVCEAVNRELAEHPERRGDTTGCGDNFAGGLLANVAEQLNAGLDQGARDYDLEEACVWANAAGGFTCFIIGGTYYEQSPGEKRSRILPYVAAYRDQLGHSK</sequence>
<keyword evidence="2" id="KW-0808">Transferase</keyword>
<dbReference type="EMBL" id="DSVL01000099">
    <property type="protein sequence ID" value="HFH28521.1"/>
    <property type="molecule type" value="Genomic_DNA"/>
</dbReference>
<organism evidence="5">
    <name type="scientific">Gracilinema caldarium</name>
    <dbReference type="NCBI Taxonomy" id="215591"/>
    <lineage>
        <taxon>Bacteria</taxon>
        <taxon>Pseudomonadati</taxon>
        <taxon>Spirochaetota</taxon>
        <taxon>Spirochaetia</taxon>
        <taxon>Spirochaetales</taxon>
        <taxon>Breznakiellaceae</taxon>
        <taxon>Gracilinema</taxon>
    </lineage>
</organism>
<evidence type="ECO:0000259" key="4">
    <source>
        <dbReference type="Pfam" id="PF00294"/>
    </source>
</evidence>
<feature type="domain" description="Carbohydrate kinase PfkB" evidence="4">
    <location>
        <begin position="96"/>
        <end position="363"/>
    </location>
</feature>
<evidence type="ECO:0000256" key="1">
    <source>
        <dbReference type="ARBA" id="ARBA00010688"/>
    </source>
</evidence>
<evidence type="ECO:0000256" key="3">
    <source>
        <dbReference type="ARBA" id="ARBA00022777"/>
    </source>
</evidence>
<reference evidence="5" key="1">
    <citation type="journal article" date="2020" name="mSystems">
        <title>Genome- and Community-Level Interaction Insights into Carbon Utilization and Element Cycling Functions of Hydrothermarchaeota in Hydrothermal Sediment.</title>
        <authorList>
            <person name="Zhou Z."/>
            <person name="Liu Y."/>
            <person name="Xu W."/>
            <person name="Pan J."/>
            <person name="Luo Z.H."/>
            <person name="Li M."/>
        </authorList>
    </citation>
    <scope>NUCLEOTIDE SEQUENCE [LARGE SCALE GENOMIC DNA]</scope>
    <source>
        <strain evidence="5">SpSt-503</strain>
    </source>
</reference>
<evidence type="ECO:0000313" key="5">
    <source>
        <dbReference type="EMBL" id="HFH28521.1"/>
    </source>
</evidence>
<dbReference type="InterPro" id="IPR011611">
    <property type="entry name" value="PfkB_dom"/>
</dbReference>
<comment type="caution">
    <text evidence="5">The sequence shown here is derived from an EMBL/GenBank/DDBJ whole genome shotgun (WGS) entry which is preliminary data.</text>
</comment>
<comment type="similarity">
    <text evidence="1">Belongs to the carbohydrate kinase PfkB family.</text>
</comment>
<dbReference type="AlphaFoldDB" id="A0A7C3IGJ4"/>
<protein>
    <submittedName>
        <fullName evidence="5">Carbohydrate kinase family protein</fullName>
    </submittedName>
</protein>
<evidence type="ECO:0000256" key="2">
    <source>
        <dbReference type="ARBA" id="ARBA00022679"/>
    </source>
</evidence>
<dbReference type="Gene3D" id="3.40.1190.20">
    <property type="match status" value="1"/>
</dbReference>
<gene>
    <name evidence="5" type="ORF">ENS59_03285</name>
</gene>
<keyword evidence="3 5" id="KW-0418">Kinase</keyword>
<accession>A0A7C3IGJ4</accession>
<dbReference type="PANTHER" id="PTHR43085:SF57">
    <property type="entry name" value="CARBOHYDRATE KINASE PFKB DOMAIN-CONTAINING PROTEIN"/>
    <property type="match status" value="1"/>
</dbReference>